<gene>
    <name evidence="1" type="ORF">E4656_19545</name>
</gene>
<reference evidence="1 2" key="1">
    <citation type="submission" date="2019-04" db="EMBL/GenBank/DDBJ databases">
        <title>Natronospirillum operosus gen. nov., sp. nov., a haloalkaliphilic satellite isolated from decaying biomass of laboratory culture of cyanobacterium Geitlerinema sp. and proposal of Natronospirillaceae fam. nov. and Saccharospirillaceae fam. nov.</title>
        <authorList>
            <person name="Kevbrin V."/>
            <person name="Boltyanskaya Y."/>
            <person name="Koziaeva V."/>
            <person name="Grouzdev D.S."/>
            <person name="Park M."/>
            <person name="Cho J."/>
        </authorList>
    </citation>
    <scope>NUCLEOTIDE SEQUENCE [LARGE SCALE GENOMIC DNA]</scope>
    <source>
        <strain evidence="1 2">G-116</strain>
    </source>
</reference>
<dbReference type="RefSeq" id="WP_135485011.1">
    <property type="nucleotide sequence ID" value="NZ_SRMF01000017.1"/>
</dbReference>
<dbReference type="Proteomes" id="UP000297475">
    <property type="component" value="Unassembled WGS sequence"/>
</dbReference>
<protein>
    <submittedName>
        <fullName evidence="1">Uncharacterized protein</fullName>
    </submittedName>
</protein>
<name>A0A4Z0W6C5_9GAMM</name>
<keyword evidence="2" id="KW-1185">Reference proteome</keyword>
<accession>A0A4Z0W6C5</accession>
<evidence type="ECO:0000313" key="2">
    <source>
        <dbReference type="Proteomes" id="UP000297475"/>
    </source>
</evidence>
<comment type="caution">
    <text evidence="1">The sequence shown here is derived from an EMBL/GenBank/DDBJ whole genome shotgun (WGS) entry which is preliminary data.</text>
</comment>
<proteinExistence type="predicted"/>
<organism evidence="1 2">
    <name type="scientific">Natronospirillum operosum</name>
    <dbReference type="NCBI Taxonomy" id="2759953"/>
    <lineage>
        <taxon>Bacteria</taxon>
        <taxon>Pseudomonadati</taxon>
        <taxon>Pseudomonadota</taxon>
        <taxon>Gammaproteobacteria</taxon>
        <taxon>Oceanospirillales</taxon>
        <taxon>Natronospirillaceae</taxon>
        <taxon>Natronospirillum</taxon>
    </lineage>
</organism>
<evidence type="ECO:0000313" key="1">
    <source>
        <dbReference type="EMBL" id="TGG90064.1"/>
    </source>
</evidence>
<dbReference type="AlphaFoldDB" id="A0A4Z0W6C5"/>
<sequence>MIILTVYFGGFGIFRLKALSDLRSADFQLNRDRHQTDRISGGWLIVGSTESLMVWELAGVLDLSSIVDSHQINMITLTTILMLAAKESNQKCLKFILSLKIVME</sequence>
<dbReference type="EMBL" id="SRMF01000017">
    <property type="protein sequence ID" value="TGG90064.1"/>
    <property type="molecule type" value="Genomic_DNA"/>
</dbReference>